<gene>
    <name evidence="2" type="ORF">ARMGADRAFT_1092343</name>
</gene>
<dbReference type="STRING" id="47427.A0A2H3CEQ5"/>
<reference evidence="3" key="1">
    <citation type="journal article" date="2017" name="Nat. Ecol. Evol.">
        <title>Genome expansion and lineage-specific genetic innovations in the forest pathogenic fungi Armillaria.</title>
        <authorList>
            <person name="Sipos G."/>
            <person name="Prasanna A.N."/>
            <person name="Walter M.C."/>
            <person name="O'Connor E."/>
            <person name="Balint B."/>
            <person name="Krizsan K."/>
            <person name="Kiss B."/>
            <person name="Hess J."/>
            <person name="Varga T."/>
            <person name="Slot J."/>
            <person name="Riley R."/>
            <person name="Boka B."/>
            <person name="Rigling D."/>
            <person name="Barry K."/>
            <person name="Lee J."/>
            <person name="Mihaltcheva S."/>
            <person name="LaButti K."/>
            <person name="Lipzen A."/>
            <person name="Waldron R."/>
            <person name="Moloney N.M."/>
            <person name="Sperisen C."/>
            <person name="Kredics L."/>
            <person name="Vagvoelgyi C."/>
            <person name="Patrignani A."/>
            <person name="Fitzpatrick D."/>
            <person name="Nagy I."/>
            <person name="Doyle S."/>
            <person name="Anderson J.B."/>
            <person name="Grigoriev I.V."/>
            <person name="Gueldener U."/>
            <person name="Muensterkoetter M."/>
            <person name="Nagy L.G."/>
        </authorList>
    </citation>
    <scope>NUCLEOTIDE SEQUENCE [LARGE SCALE GENOMIC DNA]</scope>
    <source>
        <strain evidence="3">Ar21-2</strain>
    </source>
</reference>
<organism evidence="2 3">
    <name type="scientific">Armillaria gallica</name>
    <name type="common">Bulbous honey fungus</name>
    <name type="synonym">Armillaria bulbosa</name>
    <dbReference type="NCBI Taxonomy" id="47427"/>
    <lineage>
        <taxon>Eukaryota</taxon>
        <taxon>Fungi</taxon>
        <taxon>Dikarya</taxon>
        <taxon>Basidiomycota</taxon>
        <taxon>Agaricomycotina</taxon>
        <taxon>Agaricomycetes</taxon>
        <taxon>Agaricomycetidae</taxon>
        <taxon>Agaricales</taxon>
        <taxon>Marasmiineae</taxon>
        <taxon>Physalacriaceae</taxon>
        <taxon>Armillaria</taxon>
    </lineage>
</organism>
<dbReference type="Proteomes" id="UP000217790">
    <property type="component" value="Unassembled WGS sequence"/>
</dbReference>
<feature type="region of interest" description="Disordered" evidence="1">
    <location>
        <begin position="63"/>
        <end position="116"/>
    </location>
</feature>
<dbReference type="AlphaFoldDB" id="A0A2H3CEQ5"/>
<protein>
    <submittedName>
        <fullName evidence="2">Uncharacterized protein</fullName>
    </submittedName>
</protein>
<feature type="compositionally biased region" description="Basic and acidic residues" evidence="1">
    <location>
        <begin position="69"/>
        <end position="85"/>
    </location>
</feature>
<name>A0A2H3CEQ5_ARMGA</name>
<proteinExistence type="predicted"/>
<sequence length="345" mass="37483">MRHRCTKPRISFVFDDLTGDFVDSDLTIFLPRPAVLPATSQDLRRSARSHMSPSNPTAAYLKLAQGSKPDMKKQKRDTKGKDKASEIAVPCKRARNEDEGSQTLNKPAAKKLKSKGRPIDEVKVVHATPVVRRHGPGLSKPPPVTLGVSGGGFGEKVPSTAKAVNHSITSIGVLKVDKDFSEFIEVNKSYWSKAIVPFVGERYTTACDHCRCLGTQCRKLLMHTVKCVCCHYSKLLCKVDGVIALNPIDHYCPKGSDAVNTFEATINAIEANSAAITAITQQFLAGLNVIAHTNNIHAQTFQLRRCLAPVVEDEEVADEESENEAPNDVAEGIAGPSQKKKGKSG</sequence>
<dbReference type="EMBL" id="KZ293748">
    <property type="protein sequence ID" value="PBK80330.1"/>
    <property type="molecule type" value="Genomic_DNA"/>
</dbReference>
<feature type="compositionally biased region" description="Acidic residues" evidence="1">
    <location>
        <begin position="314"/>
        <end position="325"/>
    </location>
</feature>
<evidence type="ECO:0000313" key="3">
    <source>
        <dbReference type="Proteomes" id="UP000217790"/>
    </source>
</evidence>
<dbReference type="OrthoDB" id="3053093at2759"/>
<keyword evidence="3" id="KW-1185">Reference proteome</keyword>
<dbReference type="InParanoid" id="A0A2H3CEQ5"/>
<evidence type="ECO:0000256" key="1">
    <source>
        <dbReference type="SAM" id="MobiDB-lite"/>
    </source>
</evidence>
<evidence type="ECO:0000313" key="2">
    <source>
        <dbReference type="EMBL" id="PBK80330.1"/>
    </source>
</evidence>
<dbReference type="OMA" id="SEIAVPC"/>
<feature type="region of interest" description="Disordered" evidence="1">
    <location>
        <begin position="314"/>
        <end position="345"/>
    </location>
</feature>
<accession>A0A2H3CEQ5</accession>